<dbReference type="RefSeq" id="WP_266597517.1">
    <property type="nucleotide sequence ID" value="NZ_JAPHNL010000057.1"/>
</dbReference>
<dbReference type="EMBL" id="JAPHNL010000057">
    <property type="protein sequence ID" value="MCX3059590.1"/>
    <property type="molecule type" value="Genomic_DNA"/>
</dbReference>
<evidence type="ECO:0000256" key="1">
    <source>
        <dbReference type="SAM" id="MobiDB-lite"/>
    </source>
</evidence>
<keyword evidence="3" id="KW-1185">Reference proteome</keyword>
<organism evidence="2 3">
    <name type="scientific">Streptomyces beihaiensis</name>
    <dbReference type="NCBI Taxonomy" id="2984495"/>
    <lineage>
        <taxon>Bacteria</taxon>
        <taxon>Bacillati</taxon>
        <taxon>Actinomycetota</taxon>
        <taxon>Actinomycetes</taxon>
        <taxon>Kitasatosporales</taxon>
        <taxon>Streptomycetaceae</taxon>
        <taxon>Streptomyces</taxon>
    </lineage>
</organism>
<dbReference type="Proteomes" id="UP001163064">
    <property type="component" value="Unassembled WGS sequence"/>
</dbReference>
<comment type="caution">
    <text evidence="2">The sequence shown here is derived from an EMBL/GenBank/DDBJ whole genome shotgun (WGS) entry which is preliminary data.</text>
</comment>
<feature type="compositionally biased region" description="Polar residues" evidence="1">
    <location>
        <begin position="11"/>
        <end position="20"/>
    </location>
</feature>
<sequence length="96" mass="10221">MNPIVRRWGTSPVQRGSASGATCPDVLELRSSDFMVIGKAPGVPHVTAAELREHGAGIGPGEQAVIIPRDVMLAAARQIVQEWAVLNTAELAKEHE</sequence>
<accession>A0ABT3TU26</accession>
<evidence type="ECO:0008006" key="4">
    <source>
        <dbReference type="Google" id="ProtNLM"/>
    </source>
</evidence>
<name>A0ABT3TU26_9ACTN</name>
<proteinExistence type="predicted"/>
<evidence type="ECO:0000313" key="2">
    <source>
        <dbReference type="EMBL" id="MCX3059590.1"/>
    </source>
</evidence>
<gene>
    <name evidence="2" type="ORF">OFY01_07375</name>
</gene>
<evidence type="ECO:0000313" key="3">
    <source>
        <dbReference type="Proteomes" id="UP001163064"/>
    </source>
</evidence>
<reference evidence="2" key="1">
    <citation type="submission" date="2022-10" db="EMBL/GenBank/DDBJ databases">
        <title>Streptomyces beihaiensis sp. nov., a chitin degrading actinobacterium, isolated from shrimp pond soil.</title>
        <authorList>
            <person name="Xie J."/>
            <person name="Shen N."/>
        </authorList>
    </citation>
    <scope>NUCLEOTIDE SEQUENCE</scope>
    <source>
        <strain evidence="2">GXMU-J5</strain>
    </source>
</reference>
<feature type="region of interest" description="Disordered" evidence="1">
    <location>
        <begin position="1"/>
        <end position="21"/>
    </location>
</feature>
<protein>
    <recommendedName>
        <fullName evidence="4">RCK C-terminal domain-containing protein</fullName>
    </recommendedName>
</protein>